<dbReference type="Pfam" id="PF11114">
    <property type="entry name" value="Minor_capsid_2"/>
    <property type="match status" value="1"/>
</dbReference>
<feature type="non-terminal residue" evidence="1">
    <location>
        <position position="1"/>
    </location>
</feature>
<protein>
    <submittedName>
        <fullName evidence="1">Minor capsid protein</fullName>
    </submittedName>
</protein>
<comment type="caution">
    <text evidence="1">The sequence shown here is derived from an EMBL/GenBank/DDBJ whole genome shotgun (WGS) entry which is preliminary data.</text>
</comment>
<evidence type="ECO:0000313" key="1">
    <source>
        <dbReference type="EMBL" id="HJE97094.1"/>
    </source>
</evidence>
<accession>A0A921F805</accession>
<organism evidence="1 2">
    <name type="scientific">Ligilactobacillus acidipiscis</name>
    <dbReference type="NCBI Taxonomy" id="89059"/>
    <lineage>
        <taxon>Bacteria</taxon>
        <taxon>Bacillati</taxon>
        <taxon>Bacillota</taxon>
        <taxon>Bacilli</taxon>
        <taxon>Lactobacillales</taxon>
        <taxon>Lactobacillaceae</taxon>
        <taxon>Ligilactobacillus</taxon>
    </lineage>
</organism>
<dbReference type="Proteomes" id="UP000707535">
    <property type="component" value="Unassembled WGS sequence"/>
</dbReference>
<dbReference type="AlphaFoldDB" id="A0A921F805"/>
<proteinExistence type="predicted"/>
<dbReference type="InterPro" id="IPR021080">
    <property type="entry name" value="Minor_capsid_protein"/>
</dbReference>
<sequence length="85" mass="9905">QPFVPYRQGNLMNDTTISLDATELVYHAPYAKAQFYGVVGGKYPVRQYTRTHHPRATKRWDLKAKSMYGEDWAKVAQRTLLKEMN</sequence>
<name>A0A921F805_9LACO</name>
<reference evidence="1" key="1">
    <citation type="journal article" date="2021" name="PeerJ">
        <title>Extensive microbial diversity within the chicken gut microbiome revealed by metagenomics and culture.</title>
        <authorList>
            <person name="Gilroy R."/>
            <person name="Ravi A."/>
            <person name="Getino M."/>
            <person name="Pursley I."/>
            <person name="Horton D.L."/>
            <person name="Alikhan N.F."/>
            <person name="Baker D."/>
            <person name="Gharbi K."/>
            <person name="Hall N."/>
            <person name="Watson M."/>
            <person name="Adriaenssens E.M."/>
            <person name="Foster-Nyarko E."/>
            <person name="Jarju S."/>
            <person name="Secka A."/>
            <person name="Antonio M."/>
            <person name="Oren A."/>
            <person name="Chaudhuri R.R."/>
            <person name="La Ragione R."/>
            <person name="Hildebrand F."/>
            <person name="Pallen M.J."/>
        </authorList>
    </citation>
    <scope>NUCLEOTIDE SEQUENCE</scope>
    <source>
        <strain evidence="1">CHK174-6876</strain>
    </source>
</reference>
<gene>
    <name evidence="1" type="ORF">K8V00_05680</name>
</gene>
<dbReference type="EMBL" id="DYXG01000055">
    <property type="protein sequence ID" value="HJE97094.1"/>
    <property type="molecule type" value="Genomic_DNA"/>
</dbReference>
<evidence type="ECO:0000313" key="2">
    <source>
        <dbReference type="Proteomes" id="UP000707535"/>
    </source>
</evidence>
<reference evidence="1" key="2">
    <citation type="submission" date="2021-09" db="EMBL/GenBank/DDBJ databases">
        <authorList>
            <person name="Gilroy R."/>
        </authorList>
    </citation>
    <scope>NUCLEOTIDE SEQUENCE</scope>
    <source>
        <strain evidence="1">CHK174-6876</strain>
    </source>
</reference>